<dbReference type="InterPro" id="IPR036271">
    <property type="entry name" value="Tet_transcr_reg_TetR-rel_C_sf"/>
</dbReference>
<dbReference type="GO" id="GO:0045892">
    <property type="term" value="P:negative regulation of DNA-templated transcription"/>
    <property type="evidence" value="ECO:0007669"/>
    <property type="project" value="InterPro"/>
</dbReference>
<name>A0A7R7DPM6_9ACTN</name>
<dbReference type="KEGG" id="atl:Athai_29450"/>
<feature type="DNA-binding region" description="H-T-H motif" evidence="5">
    <location>
        <begin position="54"/>
        <end position="73"/>
    </location>
</feature>
<dbReference type="SUPFAM" id="SSF48498">
    <property type="entry name" value="Tetracyclin repressor-like, C-terminal domain"/>
    <property type="match status" value="1"/>
</dbReference>
<dbReference type="Gene3D" id="1.10.10.60">
    <property type="entry name" value="Homeodomain-like"/>
    <property type="match status" value="1"/>
</dbReference>
<dbReference type="Gene3D" id="1.10.357.10">
    <property type="entry name" value="Tetracycline Repressor, domain 2"/>
    <property type="match status" value="1"/>
</dbReference>
<evidence type="ECO:0000256" key="1">
    <source>
        <dbReference type="ARBA" id="ARBA00022491"/>
    </source>
</evidence>
<dbReference type="GO" id="GO:0000976">
    <property type="term" value="F:transcription cis-regulatory region binding"/>
    <property type="evidence" value="ECO:0007669"/>
    <property type="project" value="TreeGrafter"/>
</dbReference>
<evidence type="ECO:0000256" key="5">
    <source>
        <dbReference type="PROSITE-ProRule" id="PRU00335"/>
    </source>
</evidence>
<reference evidence="7 8" key="1">
    <citation type="submission" date="2020-08" db="EMBL/GenBank/DDBJ databases">
        <title>Whole genome shotgun sequence of Actinocatenispora thailandica NBRC 105041.</title>
        <authorList>
            <person name="Komaki H."/>
            <person name="Tamura T."/>
        </authorList>
    </citation>
    <scope>NUCLEOTIDE SEQUENCE [LARGE SCALE GENOMIC DNA]</scope>
    <source>
        <strain evidence="7 8">NBRC 105041</strain>
    </source>
</reference>
<accession>A0A7R7DPM6</accession>
<evidence type="ECO:0000259" key="6">
    <source>
        <dbReference type="PROSITE" id="PS50977"/>
    </source>
</evidence>
<dbReference type="InterPro" id="IPR004111">
    <property type="entry name" value="Repressor_TetR_C"/>
</dbReference>
<keyword evidence="8" id="KW-1185">Reference proteome</keyword>
<evidence type="ECO:0000313" key="8">
    <source>
        <dbReference type="Proteomes" id="UP000611640"/>
    </source>
</evidence>
<dbReference type="AlphaFoldDB" id="A0A7R7DPM6"/>
<organism evidence="7 8">
    <name type="scientific">Actinocatenispora thailandica</name>
    <dbReference type="NCBI Taxonomy" id="227318"/>
    <lineage>
        <taxon>Bacteria</taxon>
        <taxon>Bacillati</taxon>
        <taxon>Actinomycetota</taxon>
        <taxon>Actinomycetes</taxon>
        <taxon>Micromonosporales</taxon>
        <taxon>Micromonosporaceae</taxon>
        <taxon>Actinocatenispora</taxon>
    </lineage>
</organism>
<evidence type="ECO:0000256" key="3">
    <source>
        <dbReference type="ARBA" id="ARBA00023125"/>
    </source>
</evidence>
<evidence type="ECO:0000256" key="2">
    <source>
        <dbReference type="ARBA" id="ARBA00023015"/>
    </source>
</evidence>
<protein>
    <submittedName>
        <fullName evidence="7">TetR family transcriptional regulator</fullName>
    </submittedName>
</protein>
<dbReference type="PRINTS" id="PR00400">
    <property type="entry name" value="TETREPRESSOR"/>
</dbReference>
<dbReference type="InterPro" id="IPR050109">
    <property type="entry name" value="HTH-type_TetR-like_transc_reg"/>
</dbReference>
<gene>
    <name evidence="7" type="ORF">Athai_29450</name>
</gene>
<dbReference type="InterPro" id="IPR001647">
    <property type="entry name" value="HTH_TetR"/>
</dbReference>
<dbReference type="Pfam" id="PF02909">
    <property type="entry name" value="TetR_C_1"/>
    <property type="match status" value="1"/>
</dbReference>
<dbReference type="InterPro" id="IPR009057">
    <property type="entry name" value="Homeodomain-like_sf"/>
</dbReference>
<dbReference type="PANTHER" id="PTHR30055:SF151">
    <property type="entry name" value="TRANSCRIPTIONAL REGULATORY PROTEIN"/>
    <property type="match status" value="1"/>
</dbReference>
<keyword evidence="1" id="KW-0678">Repressor</keyword>
<feature type="domain" description="HTH tetR-type" evidence="6">
    <location>
        <begin position="31"/>
        <end position="91"/>
    </location>
</feature>
<dbReference type="SUPFAM" id="SSF46689">
    <property type="entry name" value="Homeodomain-like"/>
    <property type="match status" value="1"/>
</dbReference>
<dbReference type="InterPro" id="IPR003012">
    <property type="entry name" value="Tet_transcr_reg_TetR"/>
</dbReference>
<dbReference type="Proteomes" id="UP000611640">
    <property type="component" value="Chromosome"/>
</dbReference>
<keyword evidence="3 5" id="KW-0238">DNA-binding</keyword>
<dbReference type="EMBL" id="AP023355">
    <property type="protein sequence ID" value="BCJ35442.1"/>
    <property type="molecule type" value="Genomic_DNA"/>
</dbReference>
<dbReference type="GO" id="GO:0003700">
    <property type="term" value="F:DNA-binding transcription factor activity"/>
    <property type="evidence" value="ECO:0007669"/>
    <property type="project" value="TreeGrafter"/>
</dbReference>
<keyword evidence="4" id="KW-0804">Transcription</keyword>
<keyword evidence="2" id="KW-0805">Transcription regulation</keyword>
<dbReference type="Pfam" id="PF00440">
    <property type="entry name" value="TetR_N"/>
    <property type="match status" value="1"/>
</dbReference>
<proteinExistence type="predicted"/>
<dbReference type="PANTHER" id="PTHR30055">
    <property type="entry name" value="HTH-TYPE TRANSCRIPTIONAL REGULATOR RUTR"/>
    <property type="match status" value="1"/>
</dbReference>
<evidence type="ECO:0000313" key="7">
    <source>
        <dbReference type="EMBL" id="BCJ35442.1"/>
    </source>
</evidence>
<sequence length="254" mass="27249">MAELTGGGDTAKTLRLLWGEVAPPRRGPRPGLAVADVVAAATAVADSDGLAALTIRRVAERLGVSAMTVYTYVPGKAELLDLMADAAYQAMERADTAGLDWRERLTAVATENRQLCRDHPWMAELYTARPTLGPGLMAKYEHELAAFDGLDLPDVTRDDALTYLLGFVYANARDERAATAATGTDQQWWEQAGPLLARIFDPTAYPRAVRVGAAAGAERGSAYDPAQAYEFGLARVLDGLGELIGQAAASRRRQ</sequence>
<dbReference type="PROSITE" id="PS50977">
    <property type="entry name" value="HTH_TETR_2"/>
    <property type="match status" value="1"/>
</dbReference>
<evidence type="ECO:0000256" key="4">
    <source>
        <dbReference type="ARBA" id="ARBA00023163"/>
    </source>
</evidence>
<dbReference type="RefSeq" id="WP_239156938.1">
    <property type="nucleotide sequence ID" value="NZ_AP023355.1"/>
</dbReference>
<dbReference type="GO" id="GO:0046677">
    <property type="term" value="P:response to antibiotic"/>
    <property type="evidence" value="ECO:0007669"/>
    <property type="project" value="InterPro"/>
</dbReference>